<dbReference type="RefSeq" id="WP_226617586.1">
    <property type="nucleotide sequence ID" value="NZ_CP085255.1"/>
</dbReference>
<dbReference type="InterPro" id="IPR021260">
    <property type="entry name" value="Amj"/>
</dbReference>
<keyword evidence="1" id="KW-1133">Transmembrane helix</keyword>
<evidence type="ECO:0000313" key="3">
    <source>
        <dbReference type="Proteomes" id="UP001163104"/>
    </source>
</evidence>
<evidence type="ECO:0000256" key="1">
    <source>
        <dbReference type="SAM" id="Phobius"/>
    </source>
</evidence>
<dbReference type="EMBL" id="CP107027">
    <property type="protein sequence ID" value="UYG95155.1"/>
    <property type="molecule type" value="Genomic_DNA"/>
</dbReference>
<sequence>MSKPSITILAGILLLPTFIAIFSRAIIRLADAEGSVPSLLKVGLSWKSAKTAIKHFKFPRLSYLNGINLCEIPKRLLLFNMFVTAIYTIGVLSALYASLLTHDSSRTAIMASGLIKGVATILLSIFVDPKISVMSDNVVRGKAKYTSLKGISIMMVTSRLIGTVIAQIMFIPGAYYIAWASKFFV</sequence>
<proteinExistence type="predicted"/>
<keyword evidence="1" id="KW-0812">Transmembrane</keyword>
<dbReference type="Pfam" id="PF10997">
    <property type="entry name" value="Amj"/>
    <property type="match status" value="1"/>
</dbReference>
<name>A0AA46PXR6_CYTFI</name>
<feature type="transmembrane region" description="Helical" evidence="1">
    <location>
        <begin position="76"/>
        <end position="96"/>
    </location>
</feature>
<keyword evidence="1" id="KW-0472">Membrane</keyword>
<dbReference type="AlphaFoldDB" id="A0AA46PXR6"/>
<feature type="transmembrane region" description="Helical" evidence="1">
    <location>
        <begin position="108"/>
        <end position="127"/>
    </location>
</feature>
<feature type="transmembrane region" description="Helical" evidence="1">
    <location>
        <begin position="6"/>
        <end position="27"/>
    </location>
</feature>
<reference evidence="2" key="1">
    <citation type="submission" date="2022-10" db="EMBL/GenBank/DDBJ databases">
        <title>Mechanism of multi-heavy metal repair in Cytobacillus Firmus M7.</title>
        <authorList>
            <person name="Li X."/>
            <person name="Yu C."/>
        </authorList>
    </citation>
    <scope>NUCLEOTIDE SEQUENCE</scope>
    <source>
        <strain evidence="2">M7</strain>
    </source>
</reference>
<accession>A0AA46PXR6</accession>
<gene>
    <name evidence="2" type="ORF">OD459_23715</name>
</gene>
<dbReference type="Proteomes" id="UP001163104">
    <property type="component" value="Chromosome"/>
</dbReference>
<protein>
    <submittedName>
        <fullName evidence="2">Lipid II flippase Amj family protein</fullName>
    </submittedName>
</protein>
<feature type="transmembrane region" description="Helical" evidence="1">
    <location>
        <begin position="148"/>
        <end position="178"/>
    </location>
</feature>
<evidence type="ECO:0000313" key="2">
    <source>
        <dbReference type="EMBL" id="UYG95155.1"/>
    </source>
</evidence>
<organism evidence="2 3">
    <name type="scientific">Cytobacillus firmus</name>
    <name type="common">Bacillus firmus</name>
    <dbReference type="NCBI Taxonomy" id="1399"/>
    <lineage>
        <taxon>Bacteria</taxon>
        <taxon>Bacillati</taxon>
        <taxon>Bacillota</taxon>
        <taxon>Bacilli</taxon>
        <taxon>Bacillales</taxon>
        <taxon>Bacillaceae</taxon>
        <taxon>Cytobacillus</taxon>
    </lineage>
</organism>